<dbReference type="Proteomes" id="UP000287352">
    <property type="component" value="Unassembled WGS sequence"/>
</dbReference>
<dbReference type="EMBL" id="BIFR01000001">
    <property type="protein sequence ID" value="GCE10867.1"/>
    <property type="molecule type" value="Genomic_DNA"/>
</dbReference>
<evidence type="ECO:0000256" key="2">
    <source>
        <dbReference type="ARBA" id="ARBA00022801"/>
    </source>
</evidence>
<name>A0A401ZVJ1_9CHLR</name>
<proteinExistence type="predicted"/>
<dbReference type="Gene3D" id="3.90.79.10">
    <property type="entry name" value="Nucleoside Triphosphate Pyrophosphohydrolase"/>
    <property type="match status" value="1"/>
</dbReference>
<evidence type="ECO:0000259" key="3">
    <source>
        <dbReference type="PROSITE" id="PS51462"/>
    </source>
</evidence>
<dbReference type="GO" id="GO:0016787">
    <property type="term" value="F:hydrolase activity"/>
    <property type="evidence" value="ECO:0007669"/>
    <property type="project" value="UniProtKB-KW"/>
</dbReference>
<dbReference type="AlphaFoldDB" id="A0A401ZVJ1"/>
<dbReference type="InterPro" id="IPR015797">
    <property type="entry name" value="NUDIX_hydrolase-like_dom_sf"/>
</dbReference>
<dbReference type="Pfam" id="PF00293">
    <property type="entry name" value="NUDIX"/>
    <property type="match status" value="1"/>
</dbReference>
<dbReference type="PROSITE" id="PS51462">
    <property type="entry name" value="NUDIX"/>
    <property type="match status" value="1"/>
</dbReference>
<dbReference type="PANTHER" id="PTHR43046">
    <property type="entry name" value="GDP-MANNOSE MANNOSYL HYDROLASE"/>
    <property type="match status" value="1"/>
</dbReference>
<gene>
    <name evidence="4" type="ORF">KTT_07260</name>
</gene>
<keyword evidence="5" id="KW-1185">Reference proteome</keyword>
<comment type="caution">
    <text evidence="4">The sequence shown here is derived from an EMBL/GenBank/DDBJ whole genome shotgun (WGS) entry which is preliminary data.</text>
</comment>
<evidence type="ECO:0000256" key="1">
    <source>
        <dbReference type="ARBA" id="ARBA00001946"/>
    </source>
</evidence>
<dbReference type="PROSITE" id="PS00893">
    <property type="entry name" value="NUDIX_BOX"/>
    <property type="match status" value="1"/>
</dbReference>
<sequence length="163" mass="18306">MLYDLLKKCVSLFFNLLNRILGGKLPPFGSAAIVVEEQDLYLIVKLPGERVVFPGGFMNWNEDPRQGAEREGFEETGLHIRAGELINYYSLASSSFSNMSTLSFVFEGSVIGGELKSNAEGQPGWMTEDQLRRSMDRHSIGILEEYLRLRARNAARPTMKLVS</sequence>
<organism evidence="4 5">
    <name type="scientific">Tengunoibacter tsumagoiensis</name>
    <dbReference type="NCBI Taxonomy" id="2014871"/>
    <lineage>
        <taxon>Bacteria</taxon>
        <taxon>Bacillati</taxon>
        <taxon>Chloroflexota</taxon>
        <taxon>Ktedonobacteria</taxon>
        <taxon>Ktedonobacterales</taxon>
        <taxon>Dictyobacteraceae</taxon>
        <taxon>Tengunoibacter</taxon>
    </lineage>
</organism>
<accession>A0A401ZVJ1</accession>
<dbReference type="SUPFAM" id="SSF55811">
    <property type="entry name" value="Nudix"/>
    <property type="match status" value="1"/>
</dbReference>
<dbReference type="CDD" id="cd02883">
    <property type="entry name" value="NUDIX_Hydrolase"/>
    <property type="match status" value="1"/>
</dbReference>
<protein>
    <recommendedName>
        <fullName evidence="3">Nudix hydrolase domain-containing protein</fullName>
    </recommendedName>
</protein>
<keyword evidence="2" id="KW-0378">Hydrolase</keyword>
<dbReference type="RefSeq" id="WP_161975255.1">
    <property type="nucleotide sequence ID" value="NZ_BIFR01000001.1"/>
</dbReference>
<comment type="cofactor">
    <cofactor evidence="1">
        <name>Mg(2+)</name>
        <dbReference type="ChEBI" id="CHEBI:18420"/>
    </cofactor>
</comment>
<dbReference type="PANTHER" id="PTHR43046:SF2">
    <property type="entry name" value="8-OXO-DGTP DIPHOSPHATASE-RELATED"/>
    <property type="match status" value="1"/>
</dbReference>
<feature type="domain" description="Nudix hydrolase" evidence="3">
    <location>
        <begin position="23"/>
        <end position="148"/>
    </location>
</feature>
<evidence type="ECO:0000313" key="4">
    <source>
        <dbReference type="EMBL" id="GCE10867.1"/>
    </source>
</evidence>
<dbReference type="InterPro" id="IPR000086">
    <property type="entry name" value="NUDIX_hydrolase_dom"/>
</dbReference>
<evidence type="ECO:0000313" key="5">
    <source>
        <dbReference type="Proteomes" id="UP000287352"/>
    </source>
</evidence>
<dbReference type="InterPro" id="IPR020084">
    <property type="entry name" value="NUDIX_hydrolase_CS"/>
</dbReference>
<reference evidence="5" key="1">
    <citation type="submission" date="2018-12" db="EMBL/GenBank/DDBJ databases">
        <title>Tengunoibacter tsumagoiensis gen. nov., sp. nov., Dictyobacter kobayashii sp. nov., D. alpinus sp. nov., and D. joshuensis sp. nov. and description of Dictyobacteraceae fam. nov. within the order Ktedonobacterales isolated from Tengu-no-mugimeshi.</title>
        <authorList>
            <person name="Wang C.M."/>
            <person name="Zheng Y."/>
            <person name="Sakai Y."/>
            <person name="Toyoda A."/>
            <person name="Minakuchi Y."/>
            <person name="Abe K."/>
            <person name="Yokota A."/>
            <person name="Yabe S."/>
        </authorList>
    </citation>
    <scope>NUCLEOTIDE SEQUENCE [LARGE SCALE GENOMIC DNA]</scope>
    <source>
        <strain evidence="5">Uno3</strain>
    </source>
</reference>